<dbReference type="InterPro" id="IPR002310">
    <property type="entry name" value="Gly-tRNA_ligase_asu"/>
</dbReference>
<dbReference type="NCBIfam" id="NF006827">
    <property type="entry name" value="PRK09348.1"/>
    <property type="match status" value="1"/>
</dbReference>
<dbReference type="FunFam" id="3.30.930.10:FF:000006">
    <property type="entry name" value="Glycine--tRNA ligase alpha subunit"/>
    <property type="match status" value="1"/>
</dbReference>
<comment type="subcellular location">
    <subcellularLocation>
        <location evidence="9">Cytoplasm</location>
    </subcellularLocation>
</comment>
<evidence type="ECO:0000256" key="6">
    <source>
        <dbReference type="ARBA" id="ARBA00023146"/>
    </source>
</evidence>
<keyword evidence="3 9" id="KW-0547">Nucleotide-binding</keyword>
<evidence type="ECO:0000256" key="9">
    <source>
        <dbReference type="HAMAP-Rule" id="MF_00255"/>
    </source>
</evidence>
<organism evidence="10 11">
    <name type="scientific">Catellatospora chokoriensis</name>
    <dbReference type="NCBI Taxonomy" id="310353"/>
    <lineage>
        <taxon>Bacteria</taxon>
        <taxon>Bacillati</taxon>
        <taxon>Actinomycetota</taxon>
        <taxon>Actinomycetes</taxon>
        <taxon>Micromonosporales</taxon>
        <taxon>Micromonosporaceae</taxon>
        <taxon>Catellatospora</taxon>
    </lineage>
</organism>
<dbReference type="NCBIfam" id="NF011499">
    <property type="entry name" value="PRK14908.1"/>
    <property type="match status" value="1"/>
</dbReference>
<evidence type="ECO:0000313" key="10">
    <source>
        <dbReference type="EMBL" id="GIF90436.1"/>
    </source>
</evidence>
<protein>
    <recommendedName>
        <fullName evidence="8 9">Multifunctional fusion protein</fullName>
    </recommendedName>
    <domain>
        <recommendedName>
            <fullName evidence="9">Glycine--tRNA ligase beta subunit</fullName>
            <ecNumber evidence="9">6.1.1.14</ecNumber>
        </recommendedName>
        <alternativeName>
            <fullName evidence="9">Glycyl-tRNA synthetase beta subunit</fullName>
            <shortName evidence="9">GlyRS</shortName>
        </alternativeName>
    </domain>
    <domain>
        <recommendedName>
            <fullName evidence="8">Glycine--tRNA ligase alpha subunit</fullName>
        </recommendedName>
        <alternativeName>
            <fullName evidence="8">Glycyl-tRNA synthetase alpha subunit</fullName>
        </alternativeName>
    </domain>
</protein>
<dbReference type="InterPro" id="IPR006194">
    <property type="entry name" value="Gly-tRNA-synth_heterodimer"/>
</dbReference>
<gene>
    <name evidence="10" type="primary">glyQS_2</name>
    <name evidence="8" type="synonym">glyQ</name>
    <name evidence="9" type="synonym">glyS</name>
    <name evidence="10" type="ORF">Cch02nite_38800</name>
</gene>
<evidence type="ECO:0000256" key="3">
    <source>
        <dbReference type="ARBA" id="ARBA00022741"/>
    </source>
</evidence>
<comment type="caution">
    <text evidence="10">The sequence shown here is derived from an EMBL/GenBank/DDBJ whole genome shotgun (WGS) entry which is preliminary data.</text>
</comment>
<evidence type="ECO:0000256" key="7">
    <source>
        <dbReference type="ARBA" id="ARBA00047937"/>
    </source>
</evidence>
<evidence type="ECO:0000256" key="5">
    <source>
        <dbReference type="ARBA" id="ARBA00022917"/>
    </source>
</evidence>
<comment type="similarity">
    <text evidence="1 9">Belongs to the class-II aminoacyl-tRNA synthetase family.</text>
</comment>
<dbReference type="EMBL" id="BONG01000023">
    <property type="protein sequence ID" value="GIF90436.1"/>
    <property type="molecule type" value="Genomic_DNA"/>
</dbReference>
<dbReference type="GO" id="GO:0004820">
    <property type="term" value="F:glycine-tRNA ligase activity"/>
    <property type="evidence" value="ECO:0007669"/>
    <property type="project" value="UniProtKB-UniRule"/>
</dbReference>
<dbReference type="NCBIfam" id="TIGR00388">
    <property type="entry name" value="glyQ"/>
    <property type="match status" value="1"/>
</dbReference>
<dbReference type="Gene3D" id="3.30.930.10">
    <property type="entry name" value="Bira Bifunctional Protein, Domain 2"/>
    <property type="match status" value="1"/>
</dbReference>
<dbReference type="Gene3D" id="1.20.58.180">
    <property type="entry name" value="Class II aaRS and biotin synthetases, domain 2"/>
    <property type="match status" value="1"/>
</dbReference>
<dbReference type="PANTHER" id="PTHR30075">
    <property type="entry name" value="GLYCYL-TRNA SYNTHETASE"/>
    <property type="match status" value="1"/>
</dbReference>
<dbReference type="AlphaFoldDB" id="A0A8J3K024"/>
<dbReference type="HAMAP" id="MF_00254">
    <property type="entry name" value="Gly_tRNA_synth_alpha"/>
    <property type="match status" value="1"/>
</dbReference>
<dbReference type="HAMAP" id="MF_00255">
    <property type="entry name" value="Gly_tRNA_synth_beta"/>
    <property type="match status" value="1"/>
</dbReference>
<keyword evidence="4 9" id="KW-0067">ATP-binding</keyword>
<sequence length="993" mass="106976">MTDLTMQDALSRLSAYWGGLGCLTVQPMNTEVGAGTLNPATALRVLGPEPWKVAYVEPSVRPDDARYGQNPNRIQCHTQFQVILKPEPGNAQELYLGSLQALGIDITRHDVRFVEDNWASPALGAWGLGWEVWLDGLEITQFTYFQQAGGITLNPVSVEITYGMERILMALQGVRHFKDITYAPGISYGEVFGQAEYEMSRYYLDDADVPTNRELLSAYAAEAQRMVDAGLSVPAHSFVLKMSHAFNVLDARGAVSTADRASEFARMRRLSNAVAKLWIETREKEGFPLVQAAPPTMTATTWCELPKQTGPQLLVFEIGVEEMPPAEARDARQQVESALTARLTAGRLPHGEVRVHATPRRITAIVADVAERETDAVTTVRGPRISVAFKDGTPTPAAQGFARSNGVSVDALATTVVDGVEYVCVQREEPGRPAVDALAESLSTVVGGLRSAKNMRWNDPELAFTRPIRWLLAMWGSEPVPVTNSHLRAATETRLHRNADHPTVVVDSADAYLPALQAAGILLDETARRQVIVDAARTAAAKVGGSIDVVGESALLDQITFLVEQPTAILGDFDPGYLSLPDAILTTVMRKHQRYLPVRDAKGRLLPHFVVIANGVIDPATVQAGNEAVLRARFEDAAFFHRADQAVSIATMRERLQRLTFTDKLGSMAERADRIAGLAQVLSSGLAMEDGDRATLKRAAQIIKFDLGSQMVTEMTSLAGVMGREYALHAGEATAVAAAMLEAELPRYADDQLPQSTPGALLALADKVDSLIGLAATVGLPTGSSDPFALRRAAVGVIAIHRATPALAGLSLRHAFTEAARLQPVPVTGETLDAVAEFAARRLEQQLLDEGHAFDRVRAVIIHADQPSTADRTLHQLADLAETAEFGRLAAALQRARRISTTGGTEYAPGSLTEPAELQLHAAVTSAAGRLPERPGLDDLVAASGALPAAVDTFFDDILVMAEDPQVRTRRLSLVGAVAALGDGVLDWQALRL</sequence>
<proteinExistence type="inferred from homology"/>
<dbReference type="PRINTS" id="PR01044">
    <property type="entry name" value="TRNASYNTHGA"/>
</dbReference>
<dbReference type="EC" id="6.1.1.14" evidence="9"/>
<dbReference type="SUPFAM" id="SSF109604">
    <property type="entry name" value="HD-domain/PDEase-like"/>
    <property type="match status" value="1"/>
</dbReference>
<dbReference type="PANTHER" id="PTHR30075:SF2">
    <property type="entry name" value="GLYCINE--TRNA LIGASE, CHLOROPLASTIC_MITOCHONDRIAL 2"/>
    <property type="match status" value="1"/>
</dbReference>
<evidence type="ECO:0000256" key="1">
    <source>
        <dbReference type="ARBA" id="ARBA00008226"/>
    </source>
</evidence>
<comment type="catalytic activity">
    <reaction evidence="7 9">
        <text>tRNA(Gly) + glycine + ATP = glycyl-tRNA(Gly) + AMP + diphosphate</text>
        <dbReference type="Rhea" id="RHEA:16013"/>
        <dbReference type="Rhea" id="RHEA-COMP:9664"/>
        <dbReference type="Rhea" id="RHEA-COMP:9683"/>
        <dbReference type="ChEBI" id="CHEBI:30616"/>
        <dbReference type="ChEBI" id="CHEBI:33019"/>
        <dbReference type="ChEBI" id="CHEBI:57305"/>
        <dbReference type="ChEBI" id="CHEBI:78442"/>
        <dbReference type="ChEBI" id="CHEBI:78522"/>
        <dbReference type="ChEBI" id="CHEBI:456215"/>
        <dbReference type="EC" id="6.1.1.14"/>
    </reaction>
</comment>
<keyword evidence="6 9" id="KW-0030">Aminoacyl-tRNA synthetase</keyword>
<dbReference type="InterPro" id="IPR015944">
    <property type="entry name" value="Gly-tRNA-synth_bsu"/>
</dbReference>
<evidence type="ECO:0000256" key="8">
    <source>
        <dbReference type="HAMAP-Rule" id="MF_00254"/>
    </source>
</evidence>
<dbReference type="Pfam" id="PF02091">
    <property type="entry name" value="tRNA-synt_2e"/>
    <property type="match status" value="1"/>
</dbReference>
<keyword evidence="5 9" id="KW-0648">Protein biosynthesis</keyword>
<name>A0A8J3K024_9ACTN</name>
<comment type="subunit">
    <text evidence="9">Tetramer of two alpha and two beta subunits.</text>
</comment>
<evidence type="ECO:0000256" key="4">
    <source>
        <dbReference type="ARBA" id="ARBA00022840"/>
    </source>
</evidence>
<accession>A0A8J3K024</accession>
<dbReference type="GO" id="GO:0006426">
    <property type="term" value="P:glycyl-tRNA aminoacylation"/>
    <property type="evidence" value="ECO:0007669"/>
    <property type="project" value="UniProtKB-UniRule"/>
</dbReference>
<dbReference type="RefSeq" id="WP_191842601.1">
    <property type="nucleotide sequence ID" value="NZ_BAAALB010000024.1"/>
</dbReference>
<dbReference type="PROSITE" id="PS50861">
    <property type="entry name" value="AA_TRNA_LIGASE_II_GLYAB"/>
    <property type="match status" value="2"/>
</dbReference>
<keyword evidence="2 9" id="KW-0436">Ligase</keyword>
<dbReference type="Pfam" id="PF02092">
    <property type="entry name" value="tRNA_synt_2f"/>
    <property type="match status" value="1"/>
</dbReference>
<evidence type="ECO:0000313" key="11">
    <source>
        <dbReference type="Proteomes" id="UP000619293"/>
    </source>
</evidence>
<evidence type="ECO:0000256" key="2">
    <source>
        <dbReference type="ARBA" id="ARBA00022598"/>
    </source>
</evidence>
<dbReference type="GO" id="GO:0005524">
    <property type="term" value="F:ATP binding"/>
    <property type="evidence" value="ECO:0007669"/>
    <property type="project" value="UniProtKB-UniRule"/>
</dbReference>
<keyword evidence="9" id="KW-0963">Cytoplasm</keyword>
<dbReference type="GO" id="GO:0005829">
    <property type="term" value="C:cytosol"/>
    <property type="evidence" value="ECO:0007669"/>
    <property type="project" value="TreeGrafter"/>
</dbReference>
<dbReference type="SUPFAM" id="SSF55681">
    <property type="entry name" value="Class II aaRS and biotin synthetases"/>
    <property type="match status" value="1"/>
</dbReference>
<keyword evidence="11" id="KW-1185">Reference proteome</keyword>
<dbReference type="NCBIfam" id="TIGR00211">
    <property type="entry name" value="glyS"/>
    <property type="match status" value="1"/>
</dbReference>
<reference evidence="10 11" key="1">
    <citation type="submission" date="2021-01" db="EMBL/GenBank/DDBJ databases">
        <title>Whole genome shotgun sequence of Catellatospora chokoriensis NBRC 107358.</title>
        <authorList>
            <person name="Komaki H."/>
            <person name="Tamura T."/>
        </authorList>
    </citation>
    <scope>NUCLEOTIDE SEQUENCE [LARGE SCALE GENOMIC DNA]</scope>
    <source>
        <strain evidence="10 11">NBRC 107358</strain>
    </source>
</reference>
<dbReference type="InterPro" id="IPR045864">
    <property type="entry name" value="aa-tRNA-synth_II/BPL/LPL"/>
</dbReference>
<dbReference type="Proteomes" id="UP000619293">
    <property type="component" value="Unassembled WGS sequence"/>
</dbReference>